<comment type="caution">
    <text evidence="2">The sequence shown here is derived from an EMBL/GenBank/DDBJ whole genome shotgun (WGS) entry which is preliminary data.</text>
</comment>
<feature type="compositionally biased region" description="Basic and acidic residues" evidence="1">
    <location>
        <begin position="62"/>
        <end position="79"/>
    </location>
</feature>
<protein>
    <submittedName>
        <fullName evidence="2">Uncharacterized protein</fullName>
    </submittedName>
</protein>
<dbReference type="EMBL" id="CM016762">
    <property type="protein sequence ID" value="TMS39457.1"/>
    <property type="molecule type" value="Genomic_DNA"/>
</dbReference>
<proteinExistence type="predicted"/>
<evidence type="ECO:0000313" key="2">
    <source>
        <dbReference type="EMBL" id="TMS39457.1"/>
    </source>
</evidence>
<gene>
    <name evidence="2" type="ORF">L596_005977</name>
</gene>
<sequence length="125" mass="13844">MHGRTAISCNIKKAVQDSSQRRQSEKRPPPQNARQVVFLVHVAAVATAAASKLVNNNCTSRRQAERSRQSDEFASRHGEQVSSMWESRERNPCLTRPLVTGLSRGPSPGVQSYQGPELECERSSV</sequence>
<evidence type="ECO:0000313" key="3">
    <source>
        <dbReference type="Proteomes" id="UP000298663"/>
    </source>
</evidence>
<accession>A0A4U8V5Q4</accession>
<reference evidence="2 3" key="2">
    <citation type="journal article" date="2019" name="G3 (Bethesda)">
        <title>Hybrid Assembly of the Genome of the Entomopathogenic Nematode Steinernema carpocapsae Identifies the X-Chromosome.</title>
        <authorList>
            <person name="Serra L."/>
            <person name="Macchietto M."/>
            <person name="Macias-Munoz A."/>
            <person name="McGill C.J."/>
            <person name="Rodriguez I.M."/>
            <person name="Rodriguez B."/>
            <person name="Murad R."/>
            <person name="Mortazavi A."/>
        </authorList>
    </citation>
    <scope>NUCLEOTIDE SEQUENCE [LARGE SCALE GENOMIC DNA]</scope>
    <source>
        <strain evidence="2 3">ALL</strain>
    </source>
</reference>
<keyword evidence="3" id="KW-1185">Reference proteome</keyword>
<organism evidence="2 3">
    <name type="scientific">Steinernema carpocapsae</name>
    <name type="common">Entomopathogenic nematode</name>
    <dbReference type="NCBI Taxonomy" id="34508"/>
    <lineage>
        <taxon>Eukaryota</taxon>
        <taxon>Metazoa</taxon>
        <taxon>Ecdysozoa</taxon>
        <taxon>Nematoda</taxon>
        <taxon>Chromadorea</taxon>
        <taxon>Rhabditida</taxon>
        <taxon>Tylenchina</taxon>
        <taxon>Panagrolaimomorpha</taxon>
        <taxon>Strongyloidoidea</taxon>
        <taxon>Steinernematidae</taxon>
        <taxon>Steinernema</taxon>
    </lineage>
</organism>
<reference evidence="2 3" key="1">
    <citation type="journal article" date="2015" name="Genome Biol.">
        <title>Comparative genomics of Steinernema reveals deeply conserved gene regulatory networks.</title>
        <authorList>
            <person name="Dillman A.R."/>
            <person name="Macchietto M."/>
            <person name="Porter C.F."/>
            <person name="Rogers A."/>
            <person name="Williams B."/>
            <person name="Antoshechkin I."/>
            <person name="Lee M.M."/>
            <person name="Goodwin Z."/>
            <person name="Lu X."/>
            <person name="Lewis E.E."/>
            <person name="Goodrich-Blair H."/>
            <person name="Stock S.P."/>
            <person name="Adams B.J."/>
            <person name="Sternberg P.W."/>
            <person name="Mortazavi A."/>
        </authorList>
    </citation>
    <scope>NUCLEOTIDE SEQUENCE [LARGE SCALE GENOMIC DNA]</scope>
    <source>
        <strain evidence="2 3">ALL</strain>
    </source>
</reference>
<dbReference type="Proteomes" id="UP000298663">
    <property type="component" value="Chromosome X"/>
</dbReference>
<feature type="region of interest" description="Disordered" evidence="1">
    <location>
        <begin position="58"/>
        <end position="125"/>
    </location>
</feature>
<feature type="compositionally biased region" description="Basic and acidic residues" evidence="1">
    <location>
        <begin position="19"/>
        <end position="28"/>
    </location>
</feature>
<feature type="region of interest" description="Disordered" evidence="1">
    <location>
        <begin position="1"/>
        <end position="33"/>
    </location>
</feature>
<dbReference type="EMBL" id="AZBU02000001">
    <property type="protein sequence ID" value="TMS39457.1"/>
    <property type="molecule type" value="Genomic_DNA"/>
</dbReference>
<evidence type="ECO:0000256" key="1">
    <source>
        <dbReference type="SAM" id="MobiDB-lite"/>
    </source>
</evidence>
<dbReference type="AlphaFoldDB" id="A0A4U8V5Q4"/>
<name>A0A4U8V5Q4_STECR</name>